<dbReference type="RefSeq" id="WP_005274534.1">
    <property type="nucleotide sequence ID" value="NZ_KB850195.1"/>
</dbReference>
<organism evidence="1 2">
    <name type="scientific">Acinetobacter colistiniresistens</name>
    <dbReference type="NCBI Taxonomy" id="280145"/>
    <lineage>
        <taxon>Bacteria</taxon>
        <taxon>Pseudomonadati</taxon>
        <taxon>Pseudomonadota</taxon>
        <taxon>Gammaproteobacteria</taxon>
        <taxon>Moraxellales</taxon>
        <taxon>Moraxellaceae</taxon>
        <taxon>Acinetobacter</taxon>
    </lineage>
</organism>
<sequence length="274" mass="31708">MTMFVTEELNAMIRLFKDSTPSQSVQEQLRLEYVNLEATLLRGKVLRDFSKEKVAYIAQAEIVENDNNLGYLFAPFIIANLNQPVIYTTPISAPVLSILKQYYQAEKKVSLKIEELLHSLKLYVDLVDQANSEEDFLFRCLVKALCRTDIFHIFLVTHVPIDQQQIKILEDYFDVKIDVIYADKTESMLADELINTRKLLFKNKDEWHKKVCTLFAQLNAQLIAQIGQFSPAQAAHLIEDMFYSEHIFEKLSVYAEYMQTRIQNGASFKALSTM</sequence>
<dbReference type="Proteomes" id="UP000013009">
    <property type="component" value="Unassembled WGS sequence"/>
</dbReference>
<protein>
    <submittedName>
        <fullName evidence="1">Uncharacterized protein</fullName>
    </submittedName>
</protein>
<accession>N9R567</accession>
<comment type="caution">
    <text evidence="1">The sequence shown here is derived from an EMBL/GenBank/DDBJ whole genome shotgun (WGS) entry which is preliminary data.</text>
</comment>
<name>N9R567_9GAMM</name>
<reference evidence="1 2" key="1">
    <citation type="submission" date="2013-02" db="EMBL/GenBank/DDBJ databases">
        <title>The Genome Sequence of Acinetobacter sp. NIPH 1859.</title>
        <authorList>
            <consortium name="The Broad Institute Genome Sequencing Platform"/>
            <consortium name="The Broad Institute Genome Sequencing Center for Infectious Disease"/>
            <person name="Cerqueira G."/>
            <person name="Feldgarden M."/>
            <person name="Courvalin P."/>
            <person name="Perichon B."/>
            <person name="Grillot-Courvalin C."/>
            <person name="Clermont D."/>
            <person name="Rocha E."/>
            <person name="Yoon E.-J."/>
            <person name="Nemec A."/>
            <person name="Walker B."/>
            <person name="Young S.K."/>
            <person name="Zeng Q."/>
            <person name="Gargeya S."/>
            <person name="Fitzgerald M."/>
            <person name="Haas B."/>
            <person name="Abouelleil A."/>
            <person name="Alvarado L."/>
            <person name="Arachchi H.M."/>
            <person name="Berlin A.M."/>
            <person name="Chapman S.B."/>
            <person name="Dewar J."/>
            <person name="Goldberg J."/>
            <person name="Griggs A."/>
            <person name="Gujja S."/>
            <person name="Hansen M."/>
            <person name="Howarth C."/>
            <person name="Imamovic A."/>
            <person name="Larimer J."/>
            <person name="McCowan C."/>
            <person name="Murphy C."/>
            <person name="Neiman D."/>
            <person name="Pearson M."/>
            <person name="Priest M."/>
            <person name="Roberts A."/>
            <person name="Saif S."/>
            <person name="Shea T."/>
            <person name="Sisk P."/>
            <person name="Sykes S."/>
            <person name="Wortman J."/>
            <person name="Nusbaum C."/>
            <person name="Birren B."/>
        </authorList>
    </citation>
    <scope>NUCLEOTIDE SEQUENCE [LARGE SCALE GENOMIC DNA]</scope>
    <source>
        <strain evidence="1 2">NIPH 1859</strain>
    </source>
</reference>
<dbReference type="OrthoDB" id="6710935at2"/>
<evidence type="ECO:0000313" key="2">
    <source>
        <dbReference type="Proteomes" id="UP000013009"/>
    </source>
</evidence>
<keyword evidence="2" id="KW-1185">Reference proteome</keyword>
<gene>
    <name evidence="1" type="ORF">F889_02433</name>
</gene>
<dbReference type="PATRIC" id="fig|1217695.3.peg.2363"/>
<evidence type="ECO:0000313" key="1">
    <source>
        <dbReference type="EMBL" id="ENX33770.1"/>
    </source>
</evidence>
<dbReference type="HOGENOM" id="CLU_1021682_0_0_6"/>
<dbReference type="EMBL" id="APRZ01000017">
    <property type="protein sequence ID" value="ENX33770.1"/>
    <property type="molecule type" value="Genomic_DNA"/>
</dbReference>
<dbReference type="AlphaFoldDB" id="N9R567"/>
<proteinExistence type="predicted"/>